<feature type="region of interest" description="Disordered" evidence="2">
    <location>
        <begin position="222"/>
        <end position="276"/>
    </location>
</feature>
<reference evidence="3" key="2">
    <citation type="submission" date="2022-10" db="EMBL/GenBank/DDBJ databases">
        <authorList>
            <consortium name="ENA_rothamsted_submissions"/>
            <consortium name="culmorum"/>
            <person name="King R."/>
        </authorList>
    </citation>
    <scope>NUCLEOTIDE SEQUENCE</scope>
</reference>
<dbReference type="PANTHER" id="PTHR15286">
    <property type="entry name" value="RAS-ASSOCIATING DOMAIN CONTAINING PROTEIN"/>
    <property type="match status" value="1"/>
</dbReference>
<evidence type="ECO:0000313" key="4">
    <source>
        <dbReference type="Proteomes" id="UP001153620"/>
    </source>
</evidence>
<sequence>MEQNSSSVCVATIHKDDQKSTKLLDDAMPLYATIIPANTRRARLQQQQLQQKQQQQQEQTATTKQTFQQQQSQTICSSNHKMSNENRILSSENKKLNENGNDNNYDSTSGESDGEESVELWSNEIPVYVKGEQRWISGVTDQTTCLDIIEALLMDEGILKSTNDSNNNTNGGNLYPPKVNDYVITERWRRMEQALDGRTKILKIWTAWGTEQSEVRFCLKRRSDSHHSSNQQQQQQQHQSQSQTQTTGGGVAILAGDRDSGRGSPTGSINSAIVRRRRHRASKSTFAWMTHGQTIHPKSSKNNIERLMKLILEQGEVIQQQLSKLRDRELEISTLEEERHKIREKEHGKNYLLETYLKGISNDNDDKQELAAGNSDSGVHTEETAASPEVQHEDEISDTLIPLNEQNLSSVKVSSKKHRRSKREHELMLEHQSTKEYSSAISSEKKSIVENEQQVQEELKMMRNDDEMPMSSEVAAQIDILEKLIVLNKHLQREEELCVRLSAKIKRYEADASGLSEAQVKESLGRVNEQLDAKNCEIAQMESEIKMSDDALNSKTDVLKKLYDDLEEAEVEHRKLDVSNDVIDGATALMPPELPPLKSEQFKMLTQNEELNMSREYLAENIYNISKIILKSSGQSMPLNMNNINQNSIDFSRHMTDTLSSSNSAVQPMPMLNQQIYQMPQHTMPSTAEKRIIQAQIHSIPTHQLTNNTITDISQFKSTLPQHHQQQQHKYNEAMRASMSYLATINQRIQKNNHHIESDINNVNNPIIQATQYKLGPKKLLINTQAINGSSSCSNNSNSIIESRNNIYKRNMILQPNDCINLTTQQDVSQLGTLV</sequence>
<feature type="region of interest" description="Disordered" evidence="2">
    <location>
        <begin position="364"/>
        <end position="395"/>
    </location>
</feature>
<reference evidence="3" key="1">
    <citation type="submission" date="2022-01" db="EMBL/GenBank/DDBJ databases">
        <authorList>
            <person name="King R."/>
        </authorList>
    </citation>
    <scope>NUCLEOTIDE SEQUENCE</scope>
</reference>
<organism evidence="3 4">
    <name type="scientific">Chironomus riparius</name>
    <dbReference type="NCBI Taxonomy" id="315576"/>
    <lineage>
        <taxon>Eukaryota</taxon>
        <taxon>Metazoa</taxon>
        <taxon>Ecdysozoa</taxon>
        <taxon>Arthropoda</taxon>
        <taxon>Hexapoda</taxon>
        <taxon>Insecta</taxon>
        <taxon>Pterygota</taxon>
        <taxon>Neoptera</taxon>
        <taxon>Endopterygota</taxon>
        <taxon>Diptera</taxon>
        <taxon>Nematocera</taxon>
        <taxon>Chironomoidea</taxon>
        <taxon>Chironomidae</taxon>
        <taxon>Chironominae</taxon>
        <taxon>Chironomus</taxon>
    </lineage>
</organism>
<dbReference type="CDD" id="cd16123">
    <property type="entry name" value="RA_RASSF7_like"/>
    <property type="match status" value="1"/>
</dbReference>
<feature type="region of interest" description="Disordered" evidence="2">
    <location>
        <begin position="430"/>
        <end position="449"/>
    </location>
</feature>
<dbReference type="InterPro" id="IPR033593">
    <property type="entry name" value="N-RASSF"/>
</dbReference>
<protein>
    <submittedName>
        <fullName evidence="3">Uncharacterized protein</fullName>
    </submittedName>
</protein>
<keyword evidence="1" id="KW-0175">Coiled coil</keyword>
<feature type="compositionally biased region" description="Low complexity" evidence="2">
    <location>
        <begin position="98"/>
        <end position="111"/>
    </location>
</feature>
<evidence type="ECO:0000256" key="2">
    <source>
        <dbReference type="SAM" id="MobiDB-lite"/>
    </source>
</evidence>
<name>A0A9N9WUI5_9DIPT</name>
<gene>
    <name evidence="3" type="ORF">CHIRRI_LOCUS8726</name>
</gene>
<feature type="coiled-coil region" evidence="1">
    <location>
        <begin position="318"/>
        <end position="345"/>
    </location>
</feature>
<keyword evidence="4" id="KW-1185">Reference proteome</keyword>
<dbReference type="OrthoDB" id="10034447at2759"/>
<proteinExistence type="predicted"/>
<feature type="compositionally biased region" description="Polar residues" evidence="2">
    <location>
        <begin position="75"/>
        <end position="91"/>
    </location>
</feature>
<evidence type="ECO:0000256" key="1">
    <source>
        <dbReference type="SAM" id="Coils"/>
    </source>
</evidence>
<dbReference type="Gene3D" id="3.10.20.90">
    <property type="entry name" value="Phosphatidylinositol 3-kinase Catalytic Subunit, Chain A, domain 1"/>
    <property type="match status" value="1"/>
</dbReference>
<dbReference type="AlphaFoldDB" id="A0A9N9WUI5"/>
<feature type="region of interest" description="Disordered" evidence="2">
    <location>
        <begin position="63"/>
        <end position="118"/>
    </location>
</feature>
<feature type="coiled-coil region" evidence="1">
    <location>
        <begin position="491"/>
        <end position="579"/>
    </location>
</feature>
<feature type="compositionally biased region" description="Low complexity" evidence="2">
    <location>
        <begin position="228"/>
        <end position="246"/>
    </location>
</feature>
<accession>A0A9N9WUI5</accession>
<dbReference type="SUPFAM" id="SSF54236">
    <property type="entry name" value="Ubiquitin-like"/>
    <property type="match status" value="1"/>
</dbReference>
<dbReference type="Proteomes" id="UP001153620">
    <property type="component" value="Chromosome 2"/>
</dbReference>
<dbReference type="InterPro" id="IPR029071">
    <property type="entry name" value="Ubiquitin-like_domsf"/>
</dbReference>
<dbReference type="EMBL" id="OU895878">
    <property type="protein sequence ID" value="CAG9805859.1"/>
    <property type="molecule type" value="Genomic_DNA"/>
</dbReference>
<feature type="compositionally biased region" description="Low complexity" evidence="2">
    <location>
        <begin position="63"/>
        <end position="74"/>
    </location>
</feature>
<evidence type="ECO:0000313" key="3">
    <source>
        <dbReference type="EMBL" id="CAG9805859.1"/>
    </source>
</evidence>
<dbReference type="PANTHER" id="PTHR15286:SF1">
    <property type="entry name" value="FI07216P"/>
    <property type="match status" value="1"/>
</dbReference>